<gene>
    <name evidence="1" type="ORF">MOQ_006754</name>
</gene>
<comment type="caution">
    <text evidence="1">The sequence shown here is derived from an EMBL/GenBank/DDBJ whole genome shotgun (WGS) entry which is preliminary data.</text>
</comment>
<keyword evidence="1" id="KW-0808">Transferase</keyword>
<evidence type="ECO:0000313" key="2">
    <source>
        <dbReference type="Proteomes" id="UP000007350"/>
    </source>
</evidence>
<accession>K2M379</accession>
<keyword evidence="2" id="KW-1185">Reference proteome</keyword>
<dbReference type="GO" id="GO:0016301">
    <property type="term" value="F:kinase activity"/>
    <property type="evidence" value="ECO:0007669"/>
    <property type="project" value="UniProtKB-KW"/>
</dbReference>
<dbReference type="Proteomes" id="UP000007350">
    <property type="component" value="Unassembled WGS sequence"/>
</dbReference>
<proteinExistence type="predicted"/>
<sequence>MKLPLVFYMRLCVCGCLLFFLFAFVCNASLEGYSS</sequence>
<organism evidence="1 2">
    <name type="scientific">Trypanosoma cruzi marinkellei</name>
    <dbReference type="NCBI Taxonomy" id="85056"/>
    <lineage>
        <taxon>Eukaryota</taxon>
        <taxon>Discoba</taxon>
        <taxon>Euglenozoa</taxon>
        <taxon>Kinetoplastea</taxon>
        <taxon>Metakinetoplastina</taxon>
        <taxon>Trypanosomatida</taxon>
        <taxon>Trypanosomatidae</taxon>
        <taxon>Trypanosoma</taxon>
        <taxon>Schizotrypanum</taxon>
    </lineage>
</organism>
<reference evidence="1 2" key="1">
    <citation type="journal article" date="2012" name="BMC Genomics">
        <title>Comparative genomic analysis of human infective Trypanosoma cruzi lineages with the bat-restricted subspecies T. cruzi marinkellei.</title>
        <authorList>
            <person name="Franzen O."/>
            <person name="Talavera-Lopez C."/>
            <person name="Ochaya S."/>
            <person name="Butler C.E."/>
            <person name="Messenger L.A."/>
            <person name="Lewis M.D."/>
            <person name="Llewellyn M.S."/>
            <person name="Marinkelle C.J."/>
            <person name="Tyler K.M."/>
            <person name="Miles M.A."/>
            <person name="Andersson B."/>
        </authorList>
    </citation>
    <scope>NUCLEOTIDE SEQUENCE [LARGE SCALE GENOMIC DNA]</scope>
    <source>
        <strain evidence="1 2">B7</strain>
    </source>
</reference>
<keyword evidence="1" id="KW-0418">Kinase</keyword>
<dbReference type="AlphaFoldDB" id="K2M379"/>
<evidence type="ECO:0000313" key="1">
    <source>
        <dbReference type="EMBL" id="EKF29463.1"/>
    </source>
</evidence>
<dbReference type="EMBL" id="AHKC01013168">
    <property type="protein sequence ID" value="EKF29463.1"/>
    <property type="molecule type" value="Genomic_DNA"/>
</dbReference>
<protein>
    <submittedName>
        <fullName evidence="1">Myosin heavy chain kinase A, putative</fullName>
    </submittedName>
</protein>
<name>K2M379_TRYCR</name>
<feature type="non-terminal residue" evidence="1">
    <location>
        <position position="35"/>
    </location>
</feature>